<reference evidence="3" key="1">
    <citation type="submission" date="2018-08" db="EMBL/GenBank/DDBJ databases">
        <title>Mucilaginibacter sp. MYSH2.</title>
        <authorList>
            <person name="Seo T."/>
        </authorList>
    </citation>
    <scope>NUCLEOTIDE SEQUENCE [LARGE SCALE GENOMIC DNA]</scope>
    <source>
        <strain evidence="3">KIRAN</strain>
    </source>
</reference>
<dbReference type="Proteomes" id="UP000266005">
    <property type="component" value="Unassembled WGS sequence"/>
</dbReference>
<protein>
    <recommendedName>
        <fullName evidence="4">HTTM domain-containing protein</fullName>
    </recommendedName>
</protein>
<feature type="transmembrane region" description="Helical" evidence="1">
    <location>
        <begin position="67"/>
        <end position="85"/>
    </location>
</feature>
<comment type="caution">
    <text evidence="2">The sequence shown here is derived from an EMBL/GenBank/DDBJ whole genome shotgun (WGS) entry which is preliminary data.</text>
</comment>
<evidence type="ECO:0000256" key="1">
    <source>
        <dbReference type="SAM" id="Phobius"/>
    </source>
</evidence>
<keyword evidence="3" id="KW-1185">Reference proteome</keyword>
<evidence type="ECO:0000313" key="2">
    <source>
        <dbReference type="EMBL" id="RIJ42632.1"/>
    </source>
</evidence>
<organism evidence="2 3">
    <name type="scientific">Pontibacter oryzae</name>
    <dbReference type="NCBI Taxonomy" id="2304593"/>
    <lineage>
        <taxon>Bacteria</taxon>
        <taxon>Pseudomonadati</taxon>
        <taxon>Bacteroidota</taxon>
        <taxon>Cytophagia</taxon>
        <taxon>Cytophagales</taxon>
        <taxon>Hymenobacteraceae</taxon>
        <taxon>Pontibacter</taxon>
    </lineage>
</organism>
<evidence type="ECO:0008006" key="4">
    <source>
        <dbReference type="Google" id="ProtNLM"/>
    </source>
</evidence>
<feature type="transmembrane region" description="Helical" evidence="1">
    <location>
        <begin position="148"/>
        <end position="166"/>
    </location>
</feature>
<evidence type="ECO:0000313" key="3">
    <source>
        <dbReference type="Proteomes" id="UP000266005"/>
    </source>
</evidence>
<keyword evidence="1" id="KW-1133">Transmembrane helix</keyword>
<keyword evidence="1" id="KW-0812">Transmembrane</keyword>
<gene>
    <name evidence="2" type="ORF">D1627_01890</name>
</gene>
<keyword evidence="1" id="KW-0472">Membrane</keyword>
<accession>A0A399SKC8</accession>
<proteinExistence type="predicted"/>
<dbReference type="AlphaFoldDB" id="A0A399SKC8"/>
<feature type="transmembrane region" description="Helical" evidence="1">
    <location>
        <begin position="117"/>
        <end position="136"/>
    </location>
</feature>
<name>A0A399SKC8_9BACT</name>
<feature type="transmembrane region" description="Helical" evidence="1">
    <location>
        <begin position="12"/>
        <end position="33"/>
    </location>
</feature>
<feature type="transmembrane region" description="Helical" evidence="1">
    <location>
        <begin position="265"/>
        <end position="286"/>
    </location>
</feature>
<feature type="transmembrane region" description="Helical" evidence="1">
    <location>
        <begin position="92"/>
        <end position="111"/>
    </location>
</feature>
<sequence>MFQEVEPDARRNGFNFFFGVMALRVFTLLWLFWTVKKYFLLLQRPLELFWQHNFYLNWLMPELPGKMLFLSITALAAILNLLQLIRLRNSAWLQLPLALCLLWLNLPQWSYGFLSHVNHLFLLAHLFLIFIPLHKHSWRQPDQYTSKAINWFYAGLLFTYTLAGLWKIPSILYKLLTSSPDVHWLHPDGALYNAFVSFRSYDLPLHFTKLFTAVPLVWQASFILTVYVQSISVFAAFRQQLRPWVALFLILFHVVNMLAFQTHFVVAICVLLCLFLPYDLLLPALFRPKSLSGSPHIAATSLERQRNRLSQRHYYLSGILYLPGLRTLAQTLRPFQK</sequence>
<feature type="transmembrane region" description="Helical" evidence="1">
    <location>
        <begin position="244"/>
        <end position="259"/>
    </location>
</feature>
<dbReference type="EMBL" id="QWGE01000001">
    <property type="protein sequence ID" value="RIJ42632.1"/>
    <property type="molecule type" value="Genomic_DNA"/>
</dbReference>
<feature type="transmembrane region" description="Helical" evidence="1">
    <location>
        <begin position="216"/>
        <end position="237"/>
    </location>
</feature>